<dbReference type="PANTHER" id="PTHR30146">
    <property type="entry name" value="LACI-RELATED TRANSCRIPTIONAL REPRESSOR"/>
    <property type="match status" value="1"/>
</dbReference>
<keyword evidence="2" id="KW-0238">DNA-binding</keyword>
<dbReference type="PRINTS" id="PR00036">
    <property type="entry name" value="HTHLACI"/>
</dbReference>
<dbReference type="InterPro" id="IPR010982">
    <property type="entry name" value="Lambda_DNA-bd_dom_sf"/>
</dbReference>
<dbReference type="SMART" id="SM00354">
    <property type="entry name" value="HTH_LACI"/>
    <property type="match status" value="1"/>
</dbReference>
<comment type="caution">
    <text evidence="5">The sequence shown here is derived from an EMBL/GenBank/DDBJ whole genome shotgun (WGS) entry which is preliminary data.</text>
</comment>
<dbReference type="PROSITE" id="PS50932">
    <property type="entry name" value="HTH_LACI_2"/>
    <property type="match status" value="1"/>
</dbReference>
<dbReference type="PANTHER" id="PTHR30146:SF153">
    <property type="entry name" value="LACTOSE OPERON REPRESSOR"/>
    <property type="match status" value="1"/>
</dbReference>
<keyword evidence="1" id="KW-0805">Transcription regulation</keyword>
<dbReference type="Pfam" id="PF13377">
    <property type="entry name" value="Peripla_BP_3"/>
    <property type="match status" value="1"/>
</dbReference>
<dbReference type="InterPro" id="IPR046335">
    <property type="entry name" value="LacI/GalR-like_sensor"/>
</dbReference>
<dbReference type="SUPFAM" id="SSF47413">
    <property type="entry name" value="lambda repressor-like DNA-binding domains"/>
    <property type="match status" value="1"/>
</dbReference>
<dbReference type="GO" id="GO:0003700">
    <property type="term" value="F:DNA-binding transcription factor activity"/>
    <property type="evidence" value="ECO:0007669"/>
    <property type="project" value="TreeGrafter"/>
</dbReference>
<dbReference type="Pfam" id="PF00356">
    <property type="entry name" value="LacI"/>
    <property type="match status" value="1"/>
</dbReference>
<dbReference type="PROSITE" id="PS00356">
    <property type="entry name" value="HTH_LACI_1"/>
    <property type="match status" value="1"/>
</dbReference>
<dbReference type="Gene3D" id="3.40.50.2300">
    <property type="match status" value="2"/>
</dbReference>
<dbReference type="Gene3D" id="1.10.260.40">
    <property type="entry name" value="lambda repressor-like DNA-binding domains"/>
    <property type="match status" value="1"/>
</dbReference>
<protein>
    <submittedName>
        <fullName evidence="5">LacI family transcriptional regulator</fullName>
    </submittedName>
</protein>
<accession>A0A7X6KXC5</accession>
<dbReference type="AlphaFoldDB" id="A0A7X6KXC5"/>
<dbReference type="CDD" id="cd01574">
    <property type="entry name" value="PBP1_LacI"/>
    <property type="match status" value="1"/>
</dbReference>
<sequence length="348" mass="36715">MAAAFPARPTIADVARQAGVSTITVSRVIEGSAKVSDATRSKVQSAMDELGYFGNAAATHLVSGRVGTIAVVTSTTADYGYATTIAGIEQRARQHGMAVLIAVIEGEGPEAIRSTVRTVASHAVGGVVVLDFDPPAHAVVPALPAYLPAVSTKGPGPNEDLLRPSVTIDEYTGAIEATEHLISLGHRTVFVLAPPHEETRERRSEGVQDALNAALLPQYPIIRCEDWKPRSGYTGTRELLDRYGDAVTALACANDEIAFGAIRAIYDAGLTVPGDISVVGFDDDPLAAFTRPALTTVRQDFLALGSAAFDLLHRMLDGDTALTLDRHVPRLVVRESTAPPNPHRGLGA</sequence>
<evidence type="ECO:0000313" key="6">
    <source>
        <dbReference type="Proteomes" id="UP000581206"/>
    </source>
</evidence>
<dbReference type="InterPro" id="IPR028082">
    <property type="entry name" value="Peripla_BP_I"/>
</dbReference>
<feature type="domain" description="HTH lacI-type" evidence="4">
    <location>
        <begin position="9"/>
        <end position="63"/>
    </location>
</feature>
<reference evidence="5 6" key="1">
    <citation type="submission" date="2020-04" db="EMBL/GenBank/DDBJ databases">
        <title>MicrobeNet Type strains.</title>
        <authorList>
            <person name="Nicholson A.C."/>
        </authorList>
    </citation>
    <scope>NUCLEOTIDE SEQUENCE [LARGE SCALE GENOMIC DNA]</scope>
    <source>
        <strain evidence="5 6">ATCC BAA-788</strain>
    </source>
</reference>
<evidence type="ECO:0000256" key="2">
    <source>
        <dbReference type="ARBA" id="ARBA00023125"/>
    </source>
</evidence>
<dbReference type="RefSeq" id="WP_168631082.1">
    <property type="nucleotide sequence ID" value="NZ_BONL01000005.1"/>
</dbReference>
<gene>
    <name evidence="5" type="ORF">HGA03_14895</name>
</gene>
<dbReference type="CDD" id="cd01392">
    <property type="entry name" value="HTH_LacI"/>
    <property type="match status" value="1"/>
</dbReference>
<dbReference type="Proteomes" id="UP000581206">
    <property type="component" value="Unassembled WGS sequence"/>
</dbReference>
<dbReference type="InterPro" id="IPR000843">
    <property type="entry name" value="HTH_LacI"/>
</dbReference>
<evidence type="ECO:0000256" key="3">
    <source>
        <dbReference type="ARBA" id="ARBA00023163"/>
    </source>
</evidence>
<evidence type="ECO:0000259" key="4">
    <source>
        <dbReference type="PROSITE" id="PS50932"/>
    </source>
</evidence>
<name>A0A7X6KXC5_9CELL</name>
<dbReference type="SUPFAM" id="SSF53822">
    <property type="entry name" value="Periplasmic binding protein-like I"/>
    <property type="match status" value="1"/>
</dbReference>
<dbReference type="EMBL" id="JAAXOX010000010">
    <property type="protein sequence ID" value="NKY23956.1"/>
    <property type="molecule type" value="Genomic_DNA"/>
</dbReference>
<dbReference type="GO" id="GO:0000976">
    <property type="term" value="F:transcription cis-regulatory region binding"/>
    <property type="evidence" value="ECO:0007669"/>
    <property type="project" value="TreeGrafter"/>
</dbReference>
<proteinExistence type="predicted"/>
<keyword evidence="3" id="KW-0804">Transcription</keyword>
<evidence type="ECO:0000256" key="1">
    <source>
        <dbReference type="ARBA" id="ARBA00023015"/>
    </source>
</evidence>
<keyword evidence="6" id="KW-1185">Reference proteome</keyword>
<evidence type="ECO:0000313" key="5">
    <source>
        <dbReference type="EMBL" id="NKY23956.1"/>
    </source>
</evidence>
<organism evidence="5 6">
    <name type="scientific">Cellulomonas denverensis</name>
    <dbReference type="NCBI Taxonomy" id="264297"/>
    <lineage>
        <taxon>Bacteria</taxon>
        <taxon>Bacillati</taxon>
        <taxon>Actinomycetota</taxon>
        <taxon>Actinomycetes</taxon>
        <taxon>Micrococcales</taxon>
        <taxon>Cellulomonadaceae</taxon>
        <taxon>Cellulomonas</taxon>
    </lineage>
</organism>